<dbReference type="Proteomes" id="UP000189339">
    <property type="component" value="Unassembled WGS sequence"/>
</dbReference>
<dbReference type="InterPro" id="IPR011006">
    <property type="entry name" value="CheY-like_superfamily"/>
</dbReference>
<evidence type="ECO:0000313" key="4">
    <source>
        <dbReference type="EMBL" id="ONF43582.1"/>
    </source>
</evidence>
<dbReference type="RefSeq" id="WP_076725048.1">
    <property type="nucleotide sequence ID" value="NZ_JABWTC010000014.1"/>
</dbReference>
<feature type="domain" description="Response regulatory" evidence="3">
    <location>
        <begin position="10"/>
        <end position="127"/>
    </location>
</feature>
<dbReference type="PANTHER" id="PTHR44591:SF3">
    <property type="entry name" value="RESPONSE REGULATORY DOMAIN-CONTAINING PROTEIN"/>
    <property type="match status" value="1"/>
</dbReference>
<dbReference type="STRING" id="135739.BTO32_13060"/>
<accession>A0A1V2DSJ3</accession>
<evidence type="ECO:0000256" key="2">
    <source>
        <dbReference type="PROSITE-ProRule" id="PRU00169"/>
    </source>
</evidence>
<dbReference type="Gene3D" id="3.40.50.2300">
    <property type="match status" value="1"/>
</dbReference>
<dbReference type="SMART" id="SM00448">
    <property type="entry name" value="REC"/>
    <property type="match status" value="1"/>
</dbReference>
<organism evidence="4 5">
    <name type="scientific">Marinobacter lutaoensis</name>
    <dbReference type="NCBI Taxonomy" id="135739"/>
    <lineage>
        <taxon>Bacteria</taxon>
        <taxon>Pseudomonadati</taxon>
        <taxon>Pseudomonadota</taxon>
        <taxon>Gammaproteobacteria</taxon>
        <taxon>Pseudomonadales</taxon>
        <taxon>Marinobacteraceae</taxon>
        <taxon>Marinobacter</taxon>
    </lineage>
</organism>
<dbReference type="AlphaFoldDB" id="A0A1V2DSJ3"/>
<keyword evidence="5" id="KW-1185">Reference proteome</keyword>
<evidence type="ECO:0000313" key="5">
    <source>
        <dbReference type="Proteomes" id="UP000189339"/>
    </source>
</evidence>
<dbReference type="EMBL" id="MSCW01000007">
    <property type="protein sequence ID" value="ONF43582.1"/>
    <property type="molecule type" value="Genomic_DNA"/>
</dbReference>
<keyword evidence="1 2" id="KW-0597">Phosphoprotein</keyword>
<name>A0A1V2DSJ3_9GAMM</name>
<evidence type="ECO:0000256" key="1">
    <source>
        <dbReference type="ARBA" id="ARBA00022553"/>
    </source>
</evidence>
<evidence type="ECO:0000259" key="3">
    <source>
        <dbReference type="PROSITE" id="PS50110"/>
    </source>
</evidence>
<dbReference type="SUPFAM" id="SSF52172">
    <property type="entry name" value="CheY-like"/>
    <property type="match status" value="1"/>
</dbReference>
<dbReference type="InterPro" id="IPR001789">
    <property type="entry name" value="Sig_transdc_resp-reg_receiver"/>
</dbReference>
<dbReference type="Pfam" id="PF00072">
    <property type="entry name" value="Response_reg"/>
    <property type="match status" value="1"/>
</dbReference>
<dbReference type="PANTHER" id="PTHR44591">
    <property type="entry name" value="STRESS RESPONSE REGULATOR PROTEIN 1"/>
    <property type="match status" value="1"/>
</dbReference>
<comment type="caution">
    <text evidence="4">The sequence shown here is derived from an EMBL/GenBank/DDBJ whole genome shotgun (WGS) entry which is preliminary data.</text>
</comment>
<protein>
    <recommendedName>
        <fullName evidence="3">Response regulatory domain-containing protein</fullName>
    </recommendedName>
</protein>
<dbReference type="OrthoDB" id="9800897at2"/>
<sequence length="133" mass="14540">MDSLSGRLSRIMLVEDEEDIRTVAELALESVGGFQLKSLASGAEALEALPGFQPQLLLLDVMMPGMDGPATLKAIRRTPGFERTPIVFMTAKVQPEEVSGYLSLGAADVIPKPFDPMTLSEQIHDIWSRLVDR</sequence>
<reference evidence="4 5" key="1">
    <citation type="submission" date="2016-12" db="EMBL/GenBank/DDBJ databases">
        <title>Marinobacter lutaoensis whole genome sequencing.</title>
        <authorList>
            <person name="Verma A."/>
            <person name="Krishnamurthi S."/>
        </authorList>
    </citation>
    <scope>NUCLEOTIDE SEQUENCE [LARGE SCALE GENOMIC DNA]</scope>
    <source>
        <strain evidence="4 5">T5054</strain>
    </source>
</reference>
<proteinExistence type="predicted"/>
<dbReference type="PROSITE" id="PS50110">
    <property type="entry name" value="RESPONSE_REGULATORY"/>
    <property type="match status" value="1"/>
</dbReference>
<feature type="modified residue" description="4-aspartylphosphate" evidence="2">
    <location>
        <position position="60"/>
    </location>
</feature>
<gene>
    <name evidence="4" type="ORF">BTO32_13060</name>
</gene>
<dbReference type="InterPro" id="IPR050595">
    <property type="entry name" value="Bact_response_regulator"/>
</dbReference>
<dbReference type="GO" id="GO:0000160">
    <property type="term" value="P:phosphorelay signal transduction system"/>
    <property type="evidence" value="ECO:0007669"/>
    <property type="project" value="InterPro"/>
</dbReference>